<evidence type="ECO:0000256" key="11">
    <source>
        <dbReference type="ARBA" id="ARBA00023136"/>
    </source>
</evidence>
<evidence type="ECO:0000256" key="4">
    <source>
        <dbReference type="ARBA" id="ARBA00022475"/>
    </source>
</evidence>
<keyword evidence="6" id="KW-0808">Transferase</keyword>
<keyword evidence="12" id="KW-1133">Transmembrane helix</keyword>
<keyword evidence="16" id="KW-1185">Reference proteome</keyword>
<gene>
    <name evidence="15" type="ORF">ACEU3E_16965</name>
</gene>
<evidence type="ECO:0000259" key="14">
    <source>
        <dbReference type="PROSITE" id="PS50885"/>
    </source>
</evidence>
<name>A0ABV4V1P6_9BACL</name>
<dbReference type="CDD" id="cd06225">
    <property type="entry name" value="HAMP"/>
    <property type="match status" value="1"/>
</dbReference>
<dbReference type="CDD" id="cd00082">
    <property type="entry name" value="HisKA"/>
    <property type="match status" value="1"/>
</dbReference>
<evidence type="ECO:0000256" key="2">
    <source>
        <dbReference type="ARBA" id="ARBA00004651"/>
    </source>
</evidence>
<dbReference type="InterPro" id="IPR003660">
    <property type="entry name" value="HAMP_dom"/>
</dbReference>
<evidence type="ECO:0000256" key="3">
    <source>
        <dbReference type="ARBA" id="ARBA00012438"/>
    </source>
</evidence>
<proteinExistence type="predicted"/>
<feature type="transmembrane region" description="Helical" evidence="12">
    <location>
        <begin position="20"/>
        <end position="42"/>
    </location>
</feature>
<comment type="catalytic activity">
    <reaction evidence="1">
        <text>ATP + protein L-histidine = ADP + protein N-phospho-L-histidine.</text>
        <dbReference type="EC" id="2.7.13.3"/>
    </reaction>
</comment>
<keyword evidence="4" id="KW-1003">Cell membrane</keyword>
<dbReference type="Gene3D" id="1.10.287.130">
    <property type="match status" value="1"/>
</dbReference>
<evidence type="ECO:0000256" key="8">
    <source>
        <dbReference type="ARBA" id="ARBA00022777"/>
    </source>
</evidence>
<keyword evidence="7" id="KW-0547">Nucleotide-binding</keyword>
<dbReference type="Proteomes" id="UP001575622">
    <property type="component" value="Unassembled WGS sequence"/>
</dbReference>
<reference evidence="15 16" key="1">
    <citation type="submission" date="2024-09" db="EMBL/GenBank/DDBJ databases">
        <authorList>
            <person name="Makale K.P.P."/>
            <person name="Makhzoum A."/>
            <person name="Rantong G."/>
            <person name="Rahube T.O."/>
        </authorList>
    </citation>
    <scope>NUCLEOTIDE SEQUENCE [LARGE SCALE GENOMIC DNA]</scope>
    <source>
        <strain evidence="15 16">KM_D13</strain>
    </source>
</reference>
<sequence length="484" mass="54445">MRGWYRIRRIFAPRSLRLQLLSRSLFILAGLLLLIGVLQYVFMEQFLIKNKVASIQSQFFSIPLDIWANPNFENGRARGPFLPEASLAFVGPGDSFRVVTKNPRAGSVPRLPAEEYREALGREQRQPHYRIVMDDKGMDQLVVLQRIAPRGRLAQISTSMEPIRDVLLSQLWTFLALAAAALGIGVAAFLPVLRRTLVPLSNMIETVEQIDAGKLDERLPAHQGQLEIDRLSRSFNRMLERLEASFETEKEAKEQMRRFIADASHELRTPLTSIHGFLEVLLRGAAQKPDQLDKALRSMYGESERLNKLVRDLLLLARLDRHPTVDLKEELLSDIVDEMEPQLRLLAGRRNVQFSVQPDVSARIDKDKIKQVLLNLFHNAVQHTDPVEGTVSVSLEQTQEEALLSVQDNGSGIPEEHVPRLFERFYRIDSSRARIYGGAGLGLSITKSIVDLHGGTIEVNSRVGEGSSFTIRLPVSGGGQPTDE</sequence>
<dbReference type="SMART" id="SM00387">
    <property type="entry name" value="HATPase_c"/>
    <property type="match status" value="1"/>
</dbReference>
<keyword evidence="12" id="KW-0812">Transmembrane</keyword>
<dbReference type="Gene3D" id="3.30.565.10">
    <property type="entry name" value="Histidine kinase-like ATPase, C-terminal domain"/>
    <property type="match status" value="1"/>
</dbReference>
<dbReference type="InterPro" id="IPR050351">
    <property type="entry name" value="BphY/WalK/GraS-like"/>
</dbReference>
<dbReference type="Gene3D" id="6.10.340.10">
    <property type="match status" value="1"/>
</dbReference>
<evidence type="ECO:0000256" key="6">
    <source>
        <dbReference type="ARBA" id="ARBA00022679"/>
    </source>
</evidence>
<dbReference type="PANTHER" id="PTHR45453">
    <property type="entry name" value="PHOSPHATE REGULON SENSOR PROTEIN PHOR"/>
    <property type="match status" value="1"/>
</dbReference>
<evidence type="ECO:0000256" key="10">
    <source>
        <dbReference type="ARBA" id="ARBA00023012"/>
    </source>
</evidence>
<dbReference type="PROSITE" id="PS50109">
    <property type="entry name" value="HIS_KIN"/>
    <property type="match status" value="1"/>
</dbReference>
<comment type="subcellular location">
    <subcellularLocation>
        <location evidence="2">Cell membrane</location>
        <topology evidence="2">Multi-pass membrane protein</topology>
    </subcellularLocation>
</comment>
<comment type="caution">
    <text evidence="15">The sequence shown here is derived from an EMBL/GenBank/DDBJ whole genome shotgun (WGS) entry which is preliminary data.</text>
</comment>
<evidence type="ECO:0000256" key="7">
    <source>
        <dbReference type="ARBA" id="ARBA00022741"/>
    </source>
</evidence>
<feature type="domain" description="HAMP" evidence="14">
    <location>
        <begin position="194"/>
        <end position="247"/>
    </location>
</feature>
<feature type="transmembrane region" description="Helical" evidence="12">
    <location>
        <begin position="171"/>
        <end position="193"/>
    </location>
</feature>
<keyword evidence="8 15" id="KW-0418">Kinase</keyword>
<dbReference type="InterPro" id="IPR036890">
    <property type="entry name" value="HATPase_C_sf"/>
</dbReference>
<keyword evidence="10" id="KW-0902">Two-component regulatory system</keyword>
<evidence type="ECO:0000259" key="13">
    <source>
        <dbReference type="PROSITE" id="PS50109"/>
    </source>
</evidence>
<evidence type="ECO:0000256" key="5">
    <source>
        <dbReference type="ARBA" id="ARBA00022553"/>
    </source>
</evidence>
<evidence type="ECO:0000256" key="9">
    <source>
        <dbReference type="ARBA" id="ARBA00022840"/>
    </source>
</evidence>
<dbReference type="EC" id="2.7.13.3" evidence="3"/>
<dbReference type="SUPFAM" id="SSF47384">
    <property type="entry name" value="Homodimeric domain of signal transducing histidine kinase"/>
    <property type="match status" value="1"/>
</dbReference>
<dbReference type="InterPro" id="IPR036097">
    <property type="entry name" value="HisK_dim/P_sf"/>
</dbReference>
<dbReference type="InterPro" id="IPR004358">
    <property type="entry name" value="Sig_transdc_His_kin-like_C"/>
</dbReference>
<dbReference type="InterPro" id="IPR005467">
    <property type="entry name" value="His_kinase_dom"/>
</dbReference>
<dbReference type="SUPFAM" id="SSF55874">
    <property type="entry name" value="ATPase domain of HSP90 chaperone/DNA topoisomerase II/histidine kinase"/>
    <property type="match status" value="1"/>
</dbReference>
<dbReference type="SMART" id="SM00304">
    <property type="entry name" value="HAMP"/>
    <property type="match status" value="1"/>
</dbReference>
<protein>
    <recommendedName>
        <fullName evidence="3">histidine kinase</fullName>
        <ecNumber evidence="3">2.7.13.3</ecNumber>
    </recommendedName>
</protein>
<dbReference type="EMBL" id="JBHDLN010000007">
    <property type="protein sequence ID" value="MFB0843875.1"/>
    <property type="molecule type" value="Genomic_DNA"/>
</dbReference>
<dbReference type="InterPro" id="IPR003661">
    <property type="entry name" value="HisK_dim/P_dom"/>
</dbReference>
<dbReference type="SMART" id="SM00388">
    <property type="entry name" value="HisKA"/>
    <property type="match status" value="1"/>
</dbReference>
<dbReference type="SUPFAM" id="SSF158472">
    <property type="entry name" value="HAMP domain-like"/>
    <property type="match status" value="1"/>
</dbReference>
<evidence type="ECO:0000256" key="12">
    <source>
        <dbReference type="SAM" id="Phobius"/>
    </source>
</evidence>
<feature type="domain" description="Histidine kinase" evidence="13">
    <location>
        <begin position="262"/>
        <end position="477"/>
    </location>
</feature>
<dbReference type="Pfam" id="PF00512">
    <property type="entry name" value="HisKA"/>
    <property type="match status" value="1"/>
</dbReference>
<dbReference type="InterPro" id="IPR003594">
    <property type="entry name" value="HATPase_dom"/>
</dbReference>
<dbReference type="Pfam" id="PF02518">
    <property type="entry name" value="HATPase_c"/>
    <property type="match status" value="1"/>
</dbReference>
<dbReference type="RefSeq" id="WP_373953197.1">
    <property type="nucleotide sequence ID" value="NZ_JBHDLN010000007.1"/>
</dbReference>
<keyword evidence="9" id="KW-0067">ATP-binding</keyword>
<keyword evidence="11 12" id="KW-0472">Membrane</keyword>
<evidence type="ECO:0000313" key="16">
    <source>
        <dbReference type="Proteomes" id="UP001575622"/>
    </source>
</evidence>
<dbReference type="PROSITE" id="PS50885">
    <property type="entry name" value="HAMP"/>
    <property type="match status" value="1"/>
</dbReference>
<accession>A0ABV4V1P6</accession>
<dbReference type="Pfam" id="PF00672">
    <property type="entry name" value="HAMP"/>
    <property type="match status" value="1"/>
</dbReference>
<keyword evidence="5" id="KW-0597">Phosphoprotein</keyword>
<dbReference type="CDD" id="cd16922">
    <property type="entry name" value="HATPase_EvgS-ArcB-TorS-like"/>
    <property type="match status" value="1"/>
</dbReference>
<dbReference type="PRINTS" id="PR00344">
    <property type="entry name" value="BCTRLSENSOR"/>
</dbReference>
<organism evidence="15 16">
    <name type="scientific">Paenibacillus oleatilyticus</name>
    <dbReference type="NCBI Taxonomy" id="2594886"/>
    <lineage>
        <taxon>Bacteria</taxon>
        <taxon>Bacillati</taxon>
        <taxon>Bacillota</taxon>
        <taxon>Bacilli</taxon>
        <taxon>Bacillales</taxon>
        <taxon>Paenibacillaceae</taxon>
        <taxon>Paenibacillus</taxon>
    </lineage>
</organism>
<evidence type="ECO:0000256" key="1">
    <source>
        <dbReference type="ARBA" id="ARBA00000085"/>
    </source>
</evidence>
<dbReference type="GO" id="GO:0016301">
    <property type="term" value="F:kinase activity"/>
    <property type="evidence" value="ECO:0007669"/>
    <property type="project" value="UniProtKB-KW"/>
</dbReference>
<dbReference type="PANTHER" id="PTHR45453:SF1">
    <property type="entry name" value="PHOSPHATE REGULON SENSOR PROTEIN PHOR"/>
    <property type="match status" value="1"/>
</dbReference>
<evidence type="ECO:0000313" key="15">
    <source>
        <dbReference type="EMBL" id="MFB0843875.1"/>
    </source>
</evidence>